<gene>
    <name evidence="7" type="ORF">EV194_101598</name>
</gene>
<feature type="transmembrane region" description="Helical" evidence="6">
    <location>
        <begin position="195"/>
        <end position="217"/>
    </location>
</feature>
<evidence type="ECO:0000256" key="4">
    <source>
        <dbReference type="ARBA" id="ARBA00022989"/>
    </source>
</evidence>
<feature type="transmembrane region" description="Helical" evidence="6">
    <location>
        <begin position="403"/>
        <end position="420"/>
    </location>
</feature>
<organism evidence="7 8">
    <name type="scientific">Natronoflexus pectinivorans</name>
    <dbReference type="NCBI Taxonomy" id="682526"/>
    <lineage>
        <taxon>Bacteria</taxon>
        <taxon>Pseudomonadati</taxon>
        <taxon>Bacteroidota</taxon>
        <taxon>Bacteroidia</taxon>
        <taxon>Marinilabiliales</taxon>
        <taxon>Marinilabiliaceae</taxon>
        <taxon>Natronoflexus</taxon>
    </lineage>
</organism>
<evidence type="ECO:0000313" key="7">
    <source>
        <dbReference type="EMBL" id="TCO10964.1"/>
    </source>
</evidence>
<dbReference type="InterPro" id="IPR002797">
    <property type="entry name" value="Polysacc_synth"/>
</dbReference>
<dbReference type="Proteomes" id="UP000295221">
    <property type="component" value="Unassembled WGS sequence"/>
</dbReference>
<evidence type="ECO:0000256" key="1">
    <source>
        <dbReference type="ARBA" id="ARBA00004651"/>
    </source>
</evidence>
<name>A0A4R2GNQ7_9BACT</name>
<keyword evidence="5 6" id="KW-0472">Membrane</keyword>
<accession>A0A4R2GNQ7</accession>
<dbReference type="AlphaFoldDB" id="A0A4R2GNQ7"/>
<dbReference type="PANTHER" id="PTHR30250:SF11">
    <property type="entry name" value="O-ANTIGEN TRANSPORTER-RELATED"/>
    <property type="match status" value="1"/>
</dbReference>
<evidence type="ECO:0000256" key="2">
    <source>
        <dbReference type="ARBA" id="ARBA00022475"/>
    </source>
</evidence>
<evidence type="ECO:0000256" key="3">
    <source>
        <dbReference type="ARBA" id="ARBA00022692"/>
    </source>
</evidence>
<evidence type="ECO:0000256" key="6">
    <source>
        <dbReference type="SAM" id="Phobius"/>
    </source>
</evidence>
<feature type="transmembrane region" description="Helical" evidence="6">
    <location>
        <begin position="13"/>
        <end position="33"/>
    </location>
</feature>
<feature type="transmembrane region" description="Helical" evidence="6">
    <location>
        <begin position="308"/>
        <end position="329"/>
    </location>
</feature>
<feature type="transmembrane region" description="Helical" evidence="6">
    <location>
        <begin position="164"/>
        <end position="183"/>
    </location>
</feature>
<dbReference type="Pfam" id="PF01943">
    <property type="entry name" value="Polysacc_synt"/>
    <property type="match status" value="1"/>
</dbReference>
<keyword evidence="8" id="KW-1185">Reference proteome</keyword>
<feature type="transmembrane region" description="Helical" evidence="6">
    <location>
        <begin position="341"/>
        <end position="366"/>
    </location>
</feature>
<reference evidence="7 8" key="1">
    <citation type="submission" date="2019-03" db="EMBL/GenBank/DDBJ databases">
        <title>Genomic Encyclopedia of Type Strains, Phase IV (KMG-IV): sequencing the most valuable type-strain genomes for metagenomic binning, comparative biology and taxonomic classification.</title>
        <authorList>
            <person name="Goeker M."/>
        </authorList>
    </citation>
    <scope>NUCLEOTIDE SEQUENCE [LARGE SCALE GENOMIC DNA]</scope>
    <source>
        <strain evidence="7 8">DSM 24179</strain>
    </source>
</reference>
<feature type="transmembrane region" description="Helical" evidence="6">
    <location>
        <begin position="119"/>
        <end position="144"/>
    </location>
</feature>
<keyword evidence="2" id="KW-1003">Cell membrane</keyword>
<keyword evidence="4 6" id="KW-1133">Transmembrane helix</keyword>
<dbReference type="PANTHER" id="PTHR30250">
    <property type="entry name" value="PST FAMILY PREDICTED COLANIC ACID TRANSPORTER"/>
    <property type="match status" value="1"/>
</dbReference>
<feature type="transmembrane region" description="Helical" evidence="6">
    <location>
        <begin position="272"/>
        <end position="296"/>
    </location>
</feature>
<sequence length="457" mass="52485">MPFYIRVLSPEEYGVVINFYSFISILLVIFTYGMETGFFRFSKSERFSSVYTSILSSLSVSGFLLIIIITFSSDFLSHVLYDGQFRISIILVGWIIAIDAFISIPFANLRLNNKAIRFGIIRLSGIFSNIFFNLFFLLLIPYLIKNEFIGKPYAIFFESGTGVFYILLSNLISSLLMFSFFITEILRLKGTFDKSIVISIINYSWPFIIVGITGMIIQNSDKILIPILRTDGFNELAVYAANFKIGILMTLFTQSFRFAFEPYFFKNSDKGLSSYALIMDYFIAFGLFIFLGVNIFQELINILLTEEYLYGNVVIPVILMAQLFYGIYFNLSLWYKLTDKTYFGAIFGILGTIITLSLNFITIPIFGMIGAAYSMLFGYGLMALFSALYGNKYFPVPYPLKKILLYFVAALVLYIINKLVVIDFYLFRYLFKITILFVFIAIFVLLQRKSGIKFLKS</sequence>
<evidence type="ECO:0000256" key="5">
    <source>
        <dbReference type="ARBA" id="ARBA00023136"/>
    </source>
</evidence>
<dbReference type="GO" id="GO:0005886">
    <property type="term" value="C:plasma membrane"/>
    <property type="evidence" value="ECO:0007669"/>
    <property type="project" value="UniProtKB-SubCell"/>
</dbReference>
<feature type="transmembrane region" description="Helical" evidence="6">
    <location>
        <begin position="237"/>
        <end position="260"/>
    </location>
</feature>
<proteinExistence type="predicted"/>
<comment type="caution">
    <text evidence="7">The sequence shown here is derived from an EMBL/GenBank/DDBJ whole genome shotgun (WGS) entry which is preliminary data.</text>
</comment>
<feature type="transmembrane region" description="Helical" evidence="6">
    <location>
        <begin position="372"/>
        <end position="391"/>
    </location>
</feature>
<feature type="transmembrane region" description="Helical" evidence="6">
    <location>
        <begin position="85"/>
        <end position="107"/>
    </location>
</feature>
<protein>
    <submittedName>
        <fullName evidence="7">Polysaccharide biosynthesis protein</fullName>
    </submittedName>
</protein>
<evidence type="ECO:0000313" key="8">
    <source>
        <dbReference type="Proteomes" id="UP000295221"/>
    </source>
</evidence>
<dbReference type="EMBL" id="SLWK01000001">
    <property type="protein sequence ID" value="TCO10964.1"/>
    <property type="molecule type" value="Genomic_DNA"/>
</dbReference>
<dbReference type="InterPro" id="IPR050833">
    <property type="entry name" value="Poly_Biosynth_Transport"/>
</dbReference>
<feature type="transmembrane region" description="Helical" evidence="6">
    <location>
        <begin position="426"/>
        <end position="446"/>
    </location>
</feature>
<keyword evidence="3 6" id="KW-0812">Transmembrane</keyword>
<comment type="subcellular location">
    <subcellularLocation>
        <location evidence="1">Cell membrane</location>
        <topology evidence="1">Multi-pass membrane protein</topology>
    </subcellularLocation>
</comment>
<feature type="transmembrane region" description="Helical" evidence="6">
    <location>
        <begin position="54"/>
        <end position="73"/>
    </location>
</feature>